<evidence type="ECO:0000256" key="6">
    <source>
        <dbReference type="ARBA" id="ARBA00023136"/>
    </source>
</evidence>
<proteinExistence type="inferred from homology"/>
<evidence type="ECO:0000256" key="5">
    <source>
        <dbReference type="ARBA" id="ARBA00022989"/>
    </source>
</evidence>
<keyword evidence="5 7" id="KW-1133">Transmembrane helix</keyword>
<dbReference type="InterPro" id="IPR000515">
    <property type="entry name" value="MetI-like"/>
</dbReference>
<gene>
    <name evidence="9" type="ORF">ACFOOQ_02710</name>
</gene>
<dbReference type="EMBL" id="JBHRYJ010000001">
    <property type="protein sequence ID" value="MFC3674436.1"/>
    <property type="molecule type" value="Genomic_DNA"/>
</dbReference>
<dbReference type="PROSITE" id="PS50928">
    <property type="entry name" value="ABC_TM1"/>
    <property type="match status" value="1"/>
</dbReference>
<feature type="transmembrane region" description="Helical" evidence="7">
    <location>
        <begin position="161"/>
        <end position="182"/>
    </location>
</feature>
<evidence type="ECO:0000313" key="10">
    <source>
        <dbReference type="Proteomes" id="UP001595711"/>
    </source>
</evidence>
<sequence length="296" mass="33197">MTAVASLGHQAVAGLQAPGRFRQETIWGLILLVPYLVMFCGFVVYPVLYGLWLGSSPAAYVRLWQDPVFISTMVNTVVFLGVAVNLKLFLALLLSGFFTHEQRWIRWLSVIFILPWAVPSIPTILSFRWMLNAEWGMVNSLIFKYFQVEGPVWLLNRWSGLAAICTVHIWKYLPFWTLILLAGRLAIPKDLYESADVDGASTLQKFRFVTFPSMQNLYITCTLLSTIMSLGDFNSIYLLTGGGPADATQTLATLGIRYAFGMSEIEPGVSTVVVALPVMLPLMILMLRRMRREDGA</sequence>
<evidence type="ECO:0000313" key="9">
    <source>
        <dbReference type="EMBL" id="MFC3674436.1"/>
    </source>
</evidence>
<feature type="transmembrane region" description="Helical" evidence="7">
    <location>
        <begin position="107"/>
        <end position="131"/>
    </location>
</feature>
<keyword evidence="6 7" id="KW-0472">Membrane</keyword>
<accession>A0ABV7VCA0</accession>
<name>A0ABV7VCA0_9PROT</name>
<dbReference type="SUPFAM" id="SSF161098">
    <property type="entry name" value="MetI-like"/>
    <property type="match status" value="1"/>
</dbReference>
<dbReference type="PANTHER" id="PTHR30193:SF37">
    <property type="entry name" value="INNER MEMBRANE ABC TRANSPORTER PERMEASE PROTEIN YCJO"/>
    <property type="match status" value="1"/>
</dbReference>
<dbReference type="PANTHER" id="PTHR30193">
    <property type="entry name" value="ABC TRANSPORTER PERMEASE PROTEIN"/>
    <property type="match status" value="1"/>
</dbReference>
<evidence type="ECO:0000256" key="3">
    <source>
        <dbReference type="ARBA" id="ARBA00022475"/>
    </source>
</evidence>
<keyword evidence="3" id="KW-1003">Cell membrane</keyword>
<feature type="transmembrane region" description="Helical" evidence="7">
    <location>
        <begin position="268"/>
        <end position="287"/>
    </location>
</feature>
<keyword evidence="4 7" id="KW-0812">Transmembrane</keyword>
<evidence type="ECO:0000256" key="1">
    <source>
        <dbReference type="ARBA" id="ARBA00004651"/>
    </source>
</evidence>
<dbReference type="Proteomes" id="UP001595711">
    <property type="component" value="Unassembled WGS sequence"/>
</dbReference>
<comment type="similarity">
    <text evidence="7">Belongs to the binding-protein-dependent transport system permease family.</text>
</comment>
<reference evidence="10" key="1">
    <citation type="journal article" date="2019" name="Int. J. Syst. Evol. Microbiol.">
        <title>The Global Catalogue of Microorganisms (GCM) 10K type strain sequencing project: providing services to taxonomists for standard genome sequencing and annotation.</title>
        <authorList>
            <consortium name="The Broad Institute Genomics Platform"/>
            <consortium name="The Broad Institute Genome Sequencing Center for Infectious Disease"/>
            <person name="Wu L."/>
            <person name="Ma J."/>
        </authorList>
    </citation>
    <scope>NUCLEOTIDE SEQUENCE [LARGE SCALE GENOMIC DNA]</scope>
    <source>
        <strain evidence="10">KCTC 42182</strain>
    </source>
</reference>
<organism evidence="9 10">
    <name type="scientific">Ferrovibrio xuzhouensis</name>
    <dbReference type="NCBI Taxonomy" id="1576914"/>
    <lineage>
        <taxon>Bacteria</taxon>
        <taxon>Pseudomonadati</taxon>
        <taxon>Pseudomonadota</taxon>
        <taxon>Alphaproteobacteria</taxon>
        <taxon>Rhodospirillales</taxon>
        <taxon>Rhodospirillaceae</taxon>
        <taxon>Ferrovibrio</taxon>
    </lineage>
</organism>
<evidence type="ECO:0000256" key="7">
    <source>
        <dbReference type="RuleBase" id="RU363032"/>
    </source>
</evidence>
<evidence type="ECO:0000259" key="8">
    <source>
        <dbReference type="PROSITE" id="PS50928"/>
    </source>
</evidence>
<dbReference type="InterPro" id="IPR051393">
    <property type="entry name" value="ABC_transporter_permease"/>
</dbReference>
<dbReference type="Pfam" id="PF00528">
    <property type="entry name" value="BPD_transp_1"/>
    <property type="match status" value="1"/>
</dbReference>
<feature type="transmembrane region" description="Helical" evidence="7">
    <location>
        <begin position="68"/>
        <end position="95"/>
    </location>
</feature>
<feature type="domain" description="ABC transmembrane type-1" evidence="8">
    <location>
        <begin position="69"/>
        <end position="291"/>
    </location>
</feature>
<dbReference type="RefSeq" id="WP_379721405.1">
    <property type="nucleotide sequence ID" value="NZ_JBHRYJ010000001.1"/>
</dbReference>
<feature type="transmembrane region" description="Helical" evidence="7">
    <location>
        <begin position="217"/>
        <end position="239"/>
    </location>
</feature>
<evidence type="ECO:0000256" key="4">
    <source>
        <dbReference type="ARBA" id="ARBA00022692"/>
    </source>
</evidence>
<protein>
    <submittedName>
        <fullName evidence="9">Carbohydrate ABC transporter permease</fullName>
    </submittedName>
</protein>
<keyword evidence="2 7" id="KW-0813">Transport</keyword>
<dbReference type="InterPro" id="IPR035906">
    <property type="entry name" value="MetI-like_sf"/>
</dbReference>
<keyword evidence="10" id="KW-1185">Reference proteome</keyword>
<evidence type="ECO:0000256" key="2">
    <source>
        <dbReference type="ARBA" id="ARBA00022448"/>
    </source>
</evidence>
<comment type="subcellular location">
    <subcellularLocation>
        <location evidence="1 7">Cell membrane</location>
        <topology evidence="1 7">Multi-pass membrane protein</topology>
    </subcellularLocation>
</comment>
<feature type="transmembrane region" description="Helical" evidence="7">
    <location>
        <begin position="26"/>
        <end position="48"/>
    </location>
</feature>
<dbReference type="Gene3D" id="1.10.3720.10">
    <property type="entry name" value="MetI-like"/>
    <property type="match status" value="1"/>
</dbReference>
<dbReference type="CDD" id="cd06261">
    <property type="entry name" value="TM_PBP2"/>
    <property type="match status" value="1"/>
</dbReference>
<comment type="caution">
    <text evidence="9">The sequence shown here is derived from an EMBL/GenBank/DDBJ whole genome shotgun (WGS) entry which is preliminary data.</text>
</comment>